<feature type="transmembrane region" description="Helical" evidence="7">
    <location>
        <begin position="36"/>
        <end position="56"/>
    </location>
</feature>
<keyword evidence="6" id="KW-0813">Transport</keyword>
<keyword evidence="4 7" id="KW-1133">Transmembrane helix</keyword>
<dbReference type="SUPFAM" id="SSF81345">
    <property type="entry name" value="ABC transporter involved in vitamin B12 uptake, BtuC"/>
    <property type="match status" value="1"/>
</dbReference>
<dbReference type="InterPro" id="IPR037294">
    <property type="entry name" value="ABC_BtuC-like"/>
</dbReference>
<dbReference type="PANTHER" id="PTHR30477">
    <property type="entry name" value="ABC-TRANSPORTER METAL-BINDING PROTEIN"/>
    <property type="match status" value="1"/>
</dbReference>
<evidence type="ECO:0000313" key="9">
    <source>
        <dbReference type="Proteomes" id="UP000757435"/>
    </source>
</evidence>
<dbReference type="GO" id="GO:0055085">
    <property type="term" value="P:transmembrane transport"/>
    <property type="evidence" value="ECO:0007669"/>
    <property type="project" value="InterPro"/>
</dbReference>
<dbReference type="PANTHER" id="PTHR30477:SF13">
    <property type="entry name" value="IRON TRANSPORT SYSTEM MEMBRANE PROTEIN HI_0360-RELATED"/>
    <property type="match status" value="1"/>
</dbReference>
<dbReference type="GO" id="GO:0010043">
    <property type="term" value="P:response to zinc ion"/>
    <property type="evidence" value="ECO:0007669"/>
    <property type="project" value="TreeGrafter"/>
</dbReference>
<dbReference type="AlphaFoldDB" id="A0A951Q6I6"/>
<feature type="transmembrane region" description="Helical" evidence="7">
    <location>
        <begin position="160"/>
        <end position="184"/>
    </location>
</feature>
<accession>A0A951Q6I6</accession>
<comment type="similarity">
    <text evidence="2 6">Belongs to the ABC-3 integral membrane protein family.</text>
</comment>
<dbReference type="InterPro" id="IPR001626">
    <property type="entry name" value="ABC_TroCD"/>
</dbReference>
<evidence type="ECO:0000256" key="3">
    <source>
        <dbReference type="ARBA" id="ARBA00022692"/>
    </source>
</evidence>
<comment type="subcellular location">
    <subcellularLocation>
        <location evidence="6">Cell membrane</location>
        <topology evidence="6">Multi-pass membrane protein</topology>
    </subcellularLocation>
    <subcellularLocation>
        <location evidence="1">Membrane</location>
        <topology evidence="1">Multi-pass membrane protein</topology>
    </subcellularLocation>
</comment>
<feature type="transmembrane region" description="Helical" evidence="7">
    <location>
        <begin position="204"/>
        <end position="231"/>
    </location>
</feature>
<evidence type="ECO:0000256" key="4">
    <source>
        <dbReference type="ARBA" id="ARBA00022989"/>
    </source>
</evidence>
<protein>
    <submittedName>
        <fullName evidence="8">Metal ABC transporter permease</fullName>
    </submittedName>
</protein>
<comment type="caution">
    <text evidence="8">The sequence shown here is derived from an EMBL/GenBank/DDBJ whole genome shotgun (WGS) entry which is preliminary data.</text>
</comment>
<feature type="transmembrane region" description="Helical" evidence="7">
    <location>
        <begin position="77"/>
        <end position="99"/>
    </location>
</feature>
<dbReference type="Proteomes" id="UP000757435">
    <property type="component" value="Unassembled WGS sequence"/>
</dbReference>
<evidence type="ECO:0000256" key="1">
    <source>
        <dbReference type="ARBA" id="ARBA00004141"/>
    </source>
</evidence>
<name>A0A951Q6I6_9CYAN</name>
<reference evidence="8" key="2">
    <citation type="journal article" date="2022" name="Microbiol. Resour. Announc.">
        <title>Metagenome Sequencing to Explore Phylogenomics of Terrestrial Cyanobacteria.</title>
        <authorList>
            <person name="Ward R.D."/>
            <person name="Stajich J.E."/>
            <person name="Johansen J.R."/>
            <person name="Huntemann M."/>
            <person name="Clum A."/>
            <person name="Foster B."/>
            <person name="Foster B."/>
            <person name="Roux S."/>
            <person name="Palaniappan K."/>
            <person name="Varghese N."/>
            <person name="Mukherjee S."/>
            <person name="Reddy T.B.K."/>
            <person name="Daum C."/>
            <person name="Copeland A."/>
            <person name="Chen I.A."/>
            <person name="Ivanova N.N."/>
            <person name="Kyrpides N.C."/>
            <person name="Shapiro N."/>
            <person name="Eloe-Fadrosh E.A."/>
            <person name="Pietrasiak N."/>
        </authorList>
    </citation>
    <scope>NUCLEOTIDE SEQUENCE</scope>
    <source>
        <strain evidence="8">UHER 2000/2452</strain>
    </source>
</reference>
<gene>
    <name evidence="8" type="ORF">KME15_00045</name>
</gene>
<evidence type="ECO:0000313" key="8">
    <source>
        <dbReference type="EMBL" id="MBW4657041.1"/>
    </source>
</evidence>
<dbReference type="GO" id="GO:0043190">
    <property type="term" value="C:ATP-binding cassette (ABC) transporter complex"/>
    <property type="evidence" value="ECO:0007669"/>
    <property type="project" value="InterPro"/>
</dbReference>
<reference evidence="8" key="1">
    <citation type="submission" date="2021-05" db="EMBL/GenBank/DDBJ databases">
        <authorList>
            <person name="Pietrasiak N."/>
            <person name="Ward R."/>
            <person name="Stajich J.E."/>
            <person name="Kurbessoian T."/>
        </authorList>
    </citation>
    <scope>NUCLEOTIDE SEQUENCE</scope>
    <source>
        <strain evidence="8">UHER 2000/2452</strain>
    </source>
</reference>
<evidence type="ECO:0000256" key="2">
    <source>
        <dbReference type="ARBA" id="ARBA00008034"/>
    </source>
</evidence>
<feature type="transmembrane region" description="Helical" evidence="7">
    <location>
        <begin position="125"/>
        <end position="148"/>
    </location>
</feature>
<sequence length="298" mass="31028">MLITTSLLADAGEVHFSWNPIANLQELFAFHFMQNAFLAGTMIAIVAGAMGYFMVLRGQSFAGHTLANVGFAGASGAALLGGSPVVGMLLFGIAAVFGIDWLSGRTQRAKIPGGQDVAIGTTQTFALGLGLLFVQLGTSYAAGIYALLFGAVLGISDRDIAVIALTAGTTLTGLMAIARPLLFASIDADVAAARGVPVRLLNRLFLILLAFAVAEAVQVVGVLLIFALLVTPAAIAEQVTARPIAAVGLSMGLAIGFTWAGLAVAYFIPYPVGFFITSFAFATYVAVRLRRIRWQPSV</sequence>
<dbReference type="EMBL" id="JAHHHD010000001">
    <property type="protein sequence ID" value="MBW4657041.1"/>
    <property type="molecule type" value="Genomic_DNA"/>
</dbReference>
<evidence type="ECO:0000256" key="7">
    <source>
        <dbReference type="SAM" id="Phobius"/>
    </source>
</evidence>
<evidence type="ECO:0000256" key="5">
    <source>
        <dbReference type="ARBA" id="ARBA00023136"/>
    </source>
</evidence>
<dbReference type="Gene3D" id="1.10.3470.10">
    <property type="entry name" value="ABC transporter involved in vitamin B12 uptake, BtuC"/>
    <property type="match status" value="1"/>
</dbReference>
<dbReference type="Pfam" id="PF00950">
    <property type="entry name" value="ABC-3"/>
    <property type="match status" value="1"/>
</dbReference>
<keyword evidence="5 7" id="KW-0472">Membrane</keyword>
<feature type="transmembrane region" description="Helical" evidence="7">
    <location>
        <begin position="268"/>
        <end position="287"/>
    </location>
</feature>
<feature type="transmembrane region" description="Helical" evidence="7">
    <location>
        <begin position="243"/>
        <end position="262"/>
    </location>
</feature>
<proteinExistence type="inferred from homology"/>
<keyword evidence="3 6" id="KW-0812">Transmembrane</keyword>
<evidence type="ECO:0000256" key="6">
    <source>
        <dbReference type="RuleBase" id="RU003943"/>
    </source>
</evidence>
<organism evidence="8 9">
    <name type="scientific">Drouetiella hepatica Uher 2000/2452</name>
    <dbReference type="NCBI Taxonomy" id="904376"/>
    <lineage>
        <taxon>Bacteria</taxon>
        <taxon>Bacillati</taxon>
        <taxon>Cyanobacteriota</taxon>
        <taxon>Cyanophyceae</taxon>
        <taxon>Oculatellales</taxon>
        <taxon>Oculatellaceae</taxon>
        <taxon>Drouetiella</taxon>
    </lineage>
</organism>